<dbReference type="Proteomes" id="UP000004478">
    <property type="component" value="Unassembled WGS sequence"/>
</dbReference>
<gene>
    <name evidence="1" type="ORF">B879_04144</name>
</gene>
<name>K1LA70_CECL9</name>
<protein>
    <submittedName>
        <fullName evidence="1">Uncharacterized protein</fullName>
    </submittedName>
</protein>
<reference evidence="1 2" key="1">
    <citation type="journal article" date="2012" name="J. Bacteriol.">
        <title>Draft Genome Sequence of Cecembia lonarensis Strain LW9T, Isolated from Lonar Lake, a Haloalkaline Lake in India.</title>
        <authorList>
            <person name="Shivaji S."/>
            <person name="Ara S."/>
            <person name="Singh A."/>
            <person name="Pinnaka A.K."/>
        </authorList>
    </citation>
    <scope>NUCLEOTIDE SEQUENCE [LARGE SCALE GENOMIC DNA]</scope>
    <source>
        <strain evidence="1 2">LW9</strain>
    </source>
</reference>
<keyword evidence="2" id="KW-1185">Reference proteome</keyword>
<comment type="caution">
    <text evidence="1">The sequence shown here is derived from an EMBL/GenBank/DDBJ whole genome shotgun (WGS) entry which is preliminary data.</text>
</comment>
<proteinExistence type="predicted"/>
<evidence type="ECO:0000313" key="1">
    <source>
        <dbReference type="EMBL" id="EKB47258.1"/>
    </source>
</evidence>
<dbReference type="AlphaFoldDB" id="K1LA70"/>
<organism evidence="1 2">
    <name type="scientific">Cecembia lonarensis (strain CCUG 58316 / KCTC 22772 / LW9)</name>
    <dbReference type="NCBI Taxonomy" id="1225176"/>
    <lineage>
        <taxon>Bacteria</taxon>
        <taxon>Pseudomonadati</taxon>
        <taxon>Bacteroidota</taxon>
        <taxon>Cytophagia</taxon>
        <taxon>Cytophagales</taxon>
        <taxon>Cyclobacteriaceae</taxon>
        <taxon>Cecembia</taxon>
    </lineage>
</organism>
<sequence>MIWSDGQFGRSPPGNIAVFVPVHHIQSRGMDQPHGIFYFLNIVSSGHFPSRFQSPGWFQYIHPPRGNRIGGEFSDFRNHLIHNRSMDGLHNFKFHGILSFDRNGLCSFGQRTELVPIYGFIRVVGVKLFFKKVLVIVFKHGQSNAMVPGMAHQSERHTGQVVAIIGKTGIFYMRFVPYRRLGESDVCIIEKKHFTRCCSRRGDYPGIAAFQKGDRQFFQHGLQAIFQDQFLGFRIPFRVMIRNHMMFR</sequence>
<accession>K1LA70</accession>
<evidence type="ECO:0000313" key="2">
    <source>
        <dbReference type="Proteomes" id="UP000004478"/>
    </source>
</evidence>
<dbReference type="EMBL" id="AMGM01000171">
    <property type="protein sequence ID" value="EKB47258.1"/>
    <property type="molecule type" value="Genomic_DNA"/>
</dbReference>